<dbReference type="GO" id="GO:0004065">
    <property type="term" value="F:arylsulfatase activity"/>
    <property type="evidence" value="ECO:0007669"/>
    <property type="project" value="TreeGrafter"/>
</dbReference>
<dbReference type="PANTHER" id="PTHR42693:SF42">
    <property type="entry name" value="ARYLSULFATASE G"/>
    <property type="match status" value="1"/>
</dbReference>
<name>A0A815NU75_ADIRI</name>
<keyword evidence="6" id="KW-0106">Calcium</keyword>
<dbReference type="PANTHER" id="PTHR42693">
    <property type="entry name" value="ARYLSULFATASE FAMILY MEMBER"/>
    <property type="match status" value="1"/>
</dbReference>
<dbReference type="InterPro" id="IPR050738">
    <property type="entry name" value="Sulfatase"/>
</dbReference>
<feature type="domain" description="Sulfatase N-terminal" evidence="8">
    <location>
        <begin position="38"/>
        <end position="125"/>
    </location>
</feature>
<comment type="caution">
    <text evidence="9">The sequence shown here is derived from an EMBL/GenBank/DDBJ whole genome shotgun (WGS) entry which is preliminary data.</text>
</comment>
<comment type="PTM">
    <text evidence="7">The conversion to 3-oxoalanine (also known as C-formylglycine, FGly), of a serine or cysteine residue in prokaryotes and of a cysteine residue in eukaryotes, is critical for catalytic activity.</text>
</comment>
<accession>A0A815NU75</accession>
<organism evidence="9 10">
    <name type="scientific">Adineta ricciae</name>
    <name type="common">Rotifer</name>
    <dbReference type="NCBI Taxonomy" id="249248"/>
    <lineage>
        <taxon>Eukaryota</taxon>
        <taxon>Metazoa</taxon>
        <taxon>Spiralia</taxon>
        <taxon>Gnathifera</taxon>
        <taxon>Rotifera</taxon>
        <taxon>Eurotatoria</taxon>
        <taxon>Bdelloidea</taxon>
        <taxon>Adinetida</taxon>
        <taxon>Adinetidae</taxon>
        <taxon>Adineta</taxon>
    </lineage>
</organism>
<comment type="similarity">
    <text evidence="2">Belongs to the sulfatase family.</text>
</comment>
<keyword evidence="5" id="KW-0378">Hydrolase</keyword>
<dbReference type="InterPro" id="IPR017850">
    <property type="entry name" value="Alkaline_phosphatase_core_sf"/>
</dbReference>
<dbReference type="AlphaFoldDB" id="A0A815NU75"/>
<evidence type="ECO:0000256" key="7">
    <source>
        <dbReference type="PIRSR" id="PIRSR600917-52"/>
    </source>
</evidence>
<evidence type="ECO:0000256" key="2">
    <source>
        <dbReference type="ARBA" id="ARBA00008779"/>
    </source>
</evidence>
<comment type="cofactor">
    <cofactor evidence="1">
        <name>Ca(2+)</name>
        <dbReference type="ChEBI" id="CHEBI:29108"/>
    </cofactor>
</comment>
<evidence type="ECO:0000256" key="6">
    <source>
        <dbReference type="ARBA" id="ARBA00022837"/>
    </source>
</evidence>
<evidence type="ECO:0000256" key="3">
    <source>
        <dbReference type="ARBA" id="ARBA00022723"/>
    </source>
</evidence>
<gene>
    <name evidence="9" type="ORF">EDS130_LOCUS38690</name>
</gene>
<evidence type="ECO:0000256" key="5">
    <source>
        <dbReference type="ARBA" id="ARBA00022801"/>
    </source>
</evidence>
<dbReference type="Proteomes" id="UP000663852">
    <property type="component" value="Unassembled WGS sequence"/>
</dbReference>
<dbReference type="Gene3D" id="3.40.720.10">
    <property type="entry name" value="Alkaline Phosphatase, subunit A"/>
    <property type="match status" value="1"/>
</dbReference>
<dbReference type="Pfam" id="PF00884">
    <property type="entry name" value="Sulfatase"/>
    <property type="match status" value="1"/>
</dbReference>
<evidence type="ECO:0000313" key="10">
    <source>
        <dbReference type="Proteomes" id="UP000663852"/>
    </source>
</evidence>
<evidence type="ECO:0000256" key="1">
    <source>
        <dbReference type="ARBA" id="ARBA00001913"/>
    </source>
</evidence>
<keyword evidence="4" id="KW-0732">Signal</keyword>
<proteinExistence type="inferred from homology"/>
<dbReference type="EMBL" id="CAJNOJ010000411">
    <property type="protein sequence ID" value="CAF1438429.1"/>
    <property type="molecule type" value="Genomic_DNA"/>
</dbReference>
<feature type="modified residue" description="3-oxoalanine (Ser)" evidence="7">
    <location>
        <position position="86"/>
    </location>
</feature>
<protein>
    <recommendedName>
        <fullName evidence="8">Sulfatase N-terminal domain-containing protein</fullName>
    </recommendedName>
</protein>
<dbReference type="InterPro" id="IPR000917">
    <property type="entry name" value="Sulfatase_N"/>
</dbReference>
<evidence type="ECO:0000259" key="8">
    <source>
        <dbReference type="Pfam" id="PF00884"/>
    </source>
</evidence>
<sequence>MEKCYALFWLYSIACDSILRRFILETFTLSKWLADSGPNVILIIDDDTSWSNLGTNWPNTRDTPFLYHLASISLRLTYYHSGASVSSVSRATLLTDRLPLRTDVWQNLAASTLRGLPTNETVLSEYPKTLLAF</sequence>
<keyword evidence="3" id="KW-0479">Metal-binding</keyword>
<dbReference type="SUPFAM" id="SSF53649">
    <property type="entry name" value="Alkaline phosphatase-like"/>
    <property type="match status" value="1"/>
</dbReference>
<reference evidence="9" key="1">
    <citation type="submission" date="2021-02" db="EMBL/GenBank/DDBJ databases">
        <authorList>
            <person name="Nowell W R."/>
        </authorList>
    </citation>
    <scope>NUCLEOTIDE SEQUENCE</scope>
</reference>
<evidence type="ECO:0000256" key="4">
    <source>
        <dbReference type="ARBA" id="ARBA00022729"/>
    </source>
</evidence>
<evidence type="ECO:0000313" key="9">
    <source>
        <dbReference type="EMBL" id="CAF1438429.1"/>
    </source>
</evidence>
<dbReference type="GO" id="GO:0046872">
    <property type="term" value="F:metal ion binding"/>
    <property type="evidence" value="ECO:0007669"/>
    <property type="project" value="UniProtKB-KW"/>
</dbReference>
<dbReference type="OrthoDB" id="103349at2759"/>